<dbReference type="RefSeq" id="WP_149815104.1">
    <property type="nucleotide sequence ID" value="NZ_VUOA01000003.1"/>
</dbReference>
<organism evidence="1 2">
    <name type="scientific">Salinarimonas soli</name>
    <dbReference type="NCBI Taxonomy" id="1638099"/>
    <lineage>
        <taxon>Bacteria</taxon>
        <taxon>Pseudomonadati</taxon>
        <taxon>Pseudomonadota</taxon>
        <taxon>Alphaproteobacteria</taxon>
        <taxon>Hyphomicrobiales</taxon>
        <taxon>Salinarimonadaceae</taxon>
        <taxon>Salinarimonas</taxon>
    </lineage>
</organism>
<gene>
    <name evidence="1" type="ORF">F0L46_00680</name>
</gene>
<reference evidence="1 2" key="2">
    <citation type="submission" date="2019-09" db="EMBL/GenBank/DDBJ databases">
        <authorList>
            <person name="Jin C."/>
        </authorList>
    </citation>
    <scope>NUCLEOTIDE SEQUENCE [LARGE SCALE GENOMIC DNA]</scope>
    <source>
        <strain evidence="1 2">BN140002</strain>
    </source>
</reference>
<dbReference type="Gene3D" id="1.25.40.380">
    <property type="entry name" value="Protein of unknown function DUF1810"/>
    <property type="match status" value="1"/>
</dbReference>
<accession>A0A5B2W1V5</accession>
<dbReference type="AlphaFoldDB" id="A0A5B2W1V5"/>
<evidence type="ECO:0000313" key="2">
    <source>
        <dbReference type="Proteomes" id="UP000323142"/>
    </source>
</evidence>
<evidence type="ECO:0000313" key="1">
    <source>
        <dbReference type="EMBL" id="KAA2244199.1"/>
    </source>
</evidence>
<dbReference type="InterPro" id="IPR036287">
    <property type="entry name" value="Rv1873-like_sf"/>
</dbReference>
<dbReference type="EMBL" id="VUOA01000003">
    <property type="protein sequence ID" value="KAA2244199.1"/>
    <property type="molecule type" value="Genomic_DNA"/>
</dbReference>
<dbReference type="PIRSF" id="PIRSF008546">
    <property type="entry name" value="UCP008546"/>
    <property type="match status" value="1"/>
</dbReference>
<proteinExistence type="predicted"/>
<dbReference type="SUPFAM" id="SSF140736">
    <property type="entry name" value="Rv1873-like"/>
    <property type="match status" value="1"/>
</dbReference>
<dbReference type="OrthoDB" id="9801870at2"/>
<dbReference type="Proteomes" id="UP000323142">
    <property type="component" value="Unassembled WGS sequence"/>
</dbReference>
<dbReference type="InterPro" id="IPR014937">
    <property type="entry name" value="DUF1810"/>
</dbReference>
<dbReference type="Pfam" id="PF08837">
    <property type="entry name" value="DUF1810"/>
    <property type="match status" value="1"/>
</dbReference>
<reference evidence="1 2" key="1">
    <citation type="submission" date="2019-09" db="EMBL/GenBank/DDBJ databases">
        <title>Salinarimonas rosea gen. nov., sp. nov., a new member of the a-2 subgroup of the Proteobacteria.</title>
        <authorList>
            <person name="Liu J."/>
        </authorList>
    </citation>
    <scope>NUCLEOTIDE SEQUENCE [LARGE SCALE GENOMIC DNA]</scope>
    <source>
        <strain evidence="1 2">BN140002</strain>
    </source>
</reference>
<name>A0A5B2W1V5_9HYPH</name>
<protein>
    <submittedName>
        <fullName evidence="1">DUF1810 domain-containing protein</fullName>
    </submittedName>
</protein>
<sequence length="147" mass="16090">MTDTDAFDLDRFVTAQAPAYAGALAELTAGRKRGHWMWFVFPQLRGLGHSPMAERYGVASIAEARAYLAHPVLGPRLVACTRTMLAVEGRSAHDILGSPDDLKFRSSMTLFEAAAGGSEDVFGRAIERFYSGKRDERTLDLLRRGAG</sequence>
<comment type="caution">
    <text evidence="1">The sequence shown here is derived from an EMBL/GenBank/DDBJ whole genome shotgun (WGS) entry which is preliminary data.</text>
</comment>
<keyword evidence="2" id="KW-1185">Reference proteome</keyword>